<sequence>MAEGERLYLCGEFSKAIQSFTNALHLQSGDKNCLVARSKCYLKMGDLEKSLNDAEASLQNDPTFCKGILQKAETLYTMGDFEFALVFYHRGYKLRPDREFKVGIQKAQEAINNSVGSPSSIKLENKGDLSFLSKQAESKKAQQKHLPVKHLSYNTKNEIKRKGSLKSEKTVRQLLGELYVDKEYLEKLLLDEDLIKGTIKSGLTVEDLIMTGINYLDTRSNFWRQQKPIYARERDRKLMQEKWLRDRKRSPSQTAHYILKSLEDIDMLLTSGSADGSLQKAEKVLKKVLEWNQDEVPNKDELVGNLYSCIGNAQIEMGQMVAALQSHRKDLEIAKEHDLPDAKSRALDNIGRVFARVGKFQQAIDTWEEKIPLAKTTLEKTWLFHEIGRCYLELDQAWQAQSYGEKSQQYAEEEGDLEWQLNASVLVAQAQVKLRDFESAVNNFEKALERAKLVHNNEAQQAIISALDDANKGIIEELKKTNYREILREKAERRYSWGIYHFYHSKCASKDITSQMDLQGASEKEPRRGGRDEQEKVVKQWEKDLESERDATDEDEGSRQRLLRIEEQDRRSSVGLGRKLLGDGLSSMQGMRRESREIYRRISDDSNQPPSDDQKKPAETAKGEVQRLEKTKEEEPKARAT</sequence>
<feature type="compositionally biased region" description="Basic and acidic residues" evidence="11">
    <location>
        <begin position="557"/>
        <end position="572"/>
    </location>
</feature>
<evidence type="ECO:0000256" key="10">
    <source>
        <dbReference type="SAM" id="Coils"/>
    </source>
</evidence>
<dbReference type="InterPro" id="IPR011990">
    <property type="entry name" value="TPR-like_helical_dom_sf"/>
</dbReference>
<feature type="repeat" description="TPR" evidence="9">
    <location>
        <begin position="344"/>
        <end position="377"/>
    </location>
</feature>
<keyword evidence="6" id="KW-0966">Cell projection</keyword>
<evidence type="ECO:0000256" key="6">
    <source>
        <dbReference type="ARBA" id="ARBA00023273"/>
    </source>
</evidence>
<dbReference type="EMBL" id="BAAFST010000011">
    <property type="protein sequence ID" value="GAB1296832.1"/>
    <property type="molecule type" value="Genomic_DNA"/>
</dbReference>
<organism evidence="12 13">
    <name type="scientific">Apodemus speciosus</name>
    <name type="common">Large Japanese field mouse</name>
    <dbReference type="NCBI Taxonomy" id="105296"/>
    <lineage>
        <taxon>Eukaryota</taxon>
        <taxon>Metazoa</taxon>
        <taxon>Chordata</taxon>
        <taxon>Craniata</taxon>
        <taxon>Vertebrata</taxon>
        <taxon>Euteleostomi</taxon>
        <taxon>Mammalia</taxon>
        <taxon>Eutheria</taxon>
        <taxon>Euarchontoglires</taxon>
        <taxon>Glires</taxon>
        <taxon>Rodentia</taxon>
        <taxon>Myomorpha</taxon>
        <taxon>Muroidea</taxon>
        <taxon>Muridae</taxon>
        <taxon>Murinae</taxon>
        <taxon>Apodemus</taxon>
    </lineage>
</organism>
<dbReference type="InterPro" id="IPR040111">
    <property type="entry name" value="ODAD4"/>
</dbReference>
<feature type="compositionally biased region" description="Basic and acidic residues" evidence="11">
    <location>
        <begin position="522"/>
        <end position="550"/>
    </location>
</feature>
<protein>
    <recommendedName>
        <fullName evidence="7">Outer dynein arm-docking complex subunit 4</fullName>
    </recommendedName>
    <alternativeName>
        <fullName evidence="8">Tetratricopeptide repeat protein 25</fullName>
    </alternativeName>
</protein>
<evidence type="ECO:0000256" key="8">
    <source>
        <dbReference type="ARBA" id="ARBA00034143"/>
    </source>
</evidence>
<evidence type="ECO:0000256" key="7">
    <source>
        <dbReference type="ARBA" id="ARBA00034139"/>
    </source>
</evidence>
<evidence type="ECO:0000256" key="2">
    <source>
        <dbReference type="ARBA" id="ARBA00022490"/>
    </source>
</evidence>
<reference evidence="12 13" key="1">
    <citation type="submission" date="2024-08" db="EMBL/GenBank/DDBJ databases">
        <title>The draft genome of Apodemus speciosus.</title>
        <authorList>
            <person name="Nabeshima K."/>
            <person name="Suzuki S."/>
            <person name="Onuma M."/>
        </authorList>
    </citation>
    <scope>NUCLEOTIDE SEQUENCE [LARGE SCALE GENOMIC DNA]</scope>
    <source>
        <strain evidence="12">IB14-021</strain>
    </source>
</reference>
<feature type="coiled-coil region" evidence="10">
    <location>
        <begin position="427"/>
        <end position="454"/>
    </location>
</feature>
<proteinExistence type="predicted"/>
<dbReference type="Proteomes" id="UP001623349">
    <property type="component" value="Unassembled WGS sequence"/>
</dbReference>
<feature type="region of interest" description="Disordered" evidence="11">
    <location>
        <begin position="515"/>
        <end position="641"/>
    </location>
</feature>
<evidence type="ECO:0000313" key="12">
    <source>
        <dbReference type="EMBL" id="GAB1296832.1"/>
    </source>
</evidence>
<evidence type="ECO:0000256" key="4">
    <source>
        <dbReference type="ARBA" id="ARBA00022803"/>
    </source>
</evidence>
<comment type="caution">
    <text evidence="12">The sequence shown here is derived from an EMBL/GenBank/DDBJ whole genome shotgun (WGS) entry which is preliminary data.</text>
</comment>
<evidence type="ECO:0000256" key="11">
    <source>
        <dbReference type="SAM" id="MobiDB-lite"/>
    </source>
</evidence>
<dbReference type="Gene3D" id="1.25.40.10">
    <property type="entry name" value="Tetratricopeptide repeat domain"/>
    <property type="match status" value="2"/>
</dbReference>
<evidence type="ECO:0000256" key="3">
    <source>
        <dbReference type="ARBA" id="ARBA00022737"/>
    </source>
</evidence>
<dbReference type="PANTHER" id="PTHR23040">
    <property type="match status" value="1"/>
</dbReference>
<gene>
    <name evidence="12" type="ORF">APTSU1_001206700</name>
</gene>
<feature type="compositionally biased region" description="Basic and acidic residues" evidence="11">
    <location>
        <begin position="591"/>
        <end position="604"/>
    </location>
</feature>
<keyword evidence="13" id="KW-1185">Reference proteome</keyword>
<evidence type="ECO:0000256" key="1">
    <source>
        <dbReference type="ARBA" id="ARBA00004430"/>
    </source>
</evidence>
<dbReference type="PANTHER" id="PTHR23040:SF1">
    <property type="entry name" value="OUTER DYNEIN ARM-DOCKING COMPLEX SUBUNIT 4"/>
    <property type="match status" value="1"/>
</dbReference>
<keyword evidence="4 9" id="KW-0802">TPR repeat</keyword>
<keyword evidence="2" id="KW-0963">Cytoplasm</keyword>
<accession>A0ABQ0FC47</accession>
<dbReference type="SUPFAM" id="SSF48452">
    <property type="entry name" value="TPR-like"/>
    <property type="match status" value="1"/>
</dbReference>
<keyword evidence="5" id="KW-0206">Cytoskeleton</keyword>
<dbReference type="PROSITE" id="PS50005">
    <property type="entry name" value="TPR"/>
    <property type="match status" value="1"/>
</dbReference>
<evidence type="ECO:0000256" key="9">
    <source>
        <dbReference type="PROSITE-ProRule" id="PRU00339"/>
    </source>
</evidence>
<name>A0ABQ0FC47_APOSI</name>
<dbReference type="InterPro" id="IPR019734">
    <property type="entry name" value="TPR_rpt"/>
</dbReference>
<keyword evidence="3" id="KW-0677">Repeat</keyword>
<dbReference type="Pfam" id="PF13181">
    <property type="entry name" value="TPR_8"/>
    <property type="match status" value="1"/>
</dbReference>
<evidence type="ECO:0000313" key="13">
    <source>
        <dbReference type="Proteomes" id="UP001623349"/>
    </source>
</evidence>
<comment type="subcellular location">
    <subcellularLocation>
        <location evidence="1">Cytoplasm</location>
        <location evidence="1">Cytoskeleton</location>
        <location evidence="1">Cilium axoneme</location>
    </subcellularLocation>
</comment>
<feature type="compositionally biased region" description="Basic and acidic residues" evidence="11">
    <location>
        <begin position="612"/>
        <end position="641"/>
    </location>
</feature>
<keyword evidence="10" id="KW-0175">Coiled coil</keyword>
<evidence type="ECO:0000256" key="5">
    <source>
        <dbReference type="ARBA" id="ARBA00023212"/>
    </source>
</evidence>
<dbReference type="SMART" id="SM00028">
    <property type="entry name" value="TPR"/>
    <property type="match status" value="6"/>
</dbReference>